<dbReference type="Gene3D" id="3.60.15.10">
    <property type="entry name" value="Ribonuclease Z/Hydroxyacylglutathione hydrolase-like"/>
    <property type="match status" value="1"/>
</dbReference>
<dbReference type="InterPro" id="IPR036866">
    <property type="entry name" value="RibonucZ/Hydroxyglut_hydro"/>
</dbReference>
<dbReference type="EMBL" id="BOMI01000021">
    <property type="protein sequence ID" value="GID72675.1"/>
    <property type="molecule type" value="Genomic_DNA"/>
</dbReference>
<keyword evidence="2" id="KW-1185">Reference proteome</keyword>
<name>A0ABQ3XYF8_9ACTN</name>
<dbReference type="Proteomes" id="UP000609879">
    <property type="component" value="Unassembled WGS sequence"/>
</dbReference>
<proteinExistence type="predicted"/>
<dbReference type="RefSeq" id="WP_203760617.1">
    <property type="nucleotide sequence ID" value="NZ_BAAABO010000006.1"/>
</dbReference>
<gene>
    <name evidence="1" type="ORF">Ade02nite_13160</name>
</gene>
<sequence length="150" mass="16611">MTVHGSVFPAGGLMLDGHELYAHEVGHSDTDDTSVLHVPALDLVVAGDVVYNNVHQFVGEVRDGGLDAWHRALDAVEALRPGFVVASHKDVRRPDLPSDIGETRRYLDAAAEVLDRSADATSFFHGLKRRYPDRVNPWAIWLSARRLFES</sequence>
<evidence type="ECO:0008006" key="3">
    <source>
        <dbReference type="Google" id="ProtNLM"/>
    </source>
</evidence>
<evidence type="ECO:0000313" key="1">
    <source>
        <dbReference type="EMBL" id="GID72675.1"/>
    </source>
</evidence>
<organism evidence="1 2">
    <name type="scientific">Paractinoplanes deccanensis</name>
    <dbReference type="NCBI Taxonomy" id="113561"/>
    <lineage>
        <taxon>Bacteria</taxon>
        <taxon>Bacillati</taxon>
        <taxon>Actinomycetota</taxon>
        <taxon>Actinomycetes</taxon>
        <taxon>Micromonosporales</taxon>
        <taxon>Micromonosporaceae</taxon>
        <taxon>Paractinoplanes</taxon>
    </lineage>
</organism>
<reference evidence="1 2" key="1">
    <citation type="submission" date="2021-01" db="EMBL/GenBank/DDBJ databases">
        <title>Whole genome shotgun sequence of Actinoplanes deccanensis NBRC 13994.</title>
        <authorList>
            <person name="Komaki H."/>
            <person name="Tamura T."/>
        </authorList>
    </citation>
    <scope>NUCLEOTIDE SEQUENCE [LARGE SCALE GENOMIC DNA]</scope>
    <source>
        <strain evidence="1 2">NBRC 13994</strain>
    </source>
</reference>
<accession>A0ABQ3XYF8</accession>
<comment type="caution">
    <text evidence="1">The sequence shown here is derived from an EMBL/GenBank/DDBJ whole genome shotgun (WGS) entry which is preliminary data.</text>
</comment>
<evidence type="ECO:0000313" key="2">
    <source>
        <dbReference type="Proteomes" id="UP000609879"/>
    </source>
</evidence>
<dbReference type="SUPFAM" id="SSF56281">
    <property type="entry name" value="Metallo-hydrolase/oxidoreductase"/>
    <property type="match status" value="1"/>
</dbReference>
<protein>
    <recommendedName>
        <fullName evidence="3">Metallo-beta-lactamase domain-containing protein</fullName>
    </recommendedName>
</protein>